<organism evidence="7 8">
    <name type="scientific">Mytilus edulis</name>
    <name type="common">Blue mussel</name>
    <dbReference type="NCBI Taxonomy" id="6550"/>
    <lineage>
        <taxon>Eukaryota</taxon>
        <taxon>Metazoa</taxon>
        <taxon>Spiralia</taxon>
        <taxon>Lophotrochozoa</taxon>
        <taxon>Mollusca</taxon>
        <taxon>Bivalvia</taxon>
        <taxon>Autobranchia</taxon>
        <taxon>Pteriomorphia</taxon>
        <taxon>Mytilida</taxon>
        <taxon>Mytiloidea</taxon>
        <taxon>Mytilidae</taxon>
        <taxon>Mytilinae</taxon>
        <taxon>Mytilus</taxon>
    </lineage>
</organism>
<dbReference type="Proteomes" id="UP000683360">
    <property type="component" value="Unassembled WGS sequence"/>
</dbReference>
<dbReference type="EMBL" id="CAJPWZ010001843">
    <property type="protein sequence ID" value="CAG2225250.1"/>
    <property type="molecule type" value="Genomic_DNA"/>
</dbReference>
<feature type="transmembrane region" description="Helical" evidence="6">
    <location>
        <begin position="331"/>
        <end position="354"/>
    </location>
</feature>
<evidence type="ECO:0000313" key="8">
    <source>
        <dbReference type="Proteomes" id="UP000683360"/>
    </source>
</evidence>
<evidence type="ECO:0000313" key="7">
    <source>
        <dbReference type="EMBL" id="CAG2225250.1"/>
    </source>
</evidence>
<dbReference type="AlphaFoldDB" id="A0A8S3T833"/>
<accession>A0A8S3T833</accession>
<keyword evidence="4 6" id="KW-1133">Transmembrane helix</keyword>
<proteinExistence type="predicted"/>
<evidence type="ECO:0000256" key="3">
    <source>
        <dbReference type="ARBA" id="ARBA00022824"/>
    </source>
</evidence>
<keyword evidence="2 6" id="KW-0812">Transmembrane</keyword>
<dbReference type="PANTHER" id="PTHR31394:SF1">
    <property type="entry name" value="TRANSMEMBRANE PROTEIN 199"/>
    <property type="match status" value="1"/>
</dbReference>
<evidence type="ECO:0000256" key="5">
    <source>
        <dbReference type="ARBA" id="ARBA00023136"/>
    </source>
</evidence>
<keyword evidence="5 6" id="KW-0472">Membrane</keyword>
<feature type="transmembrane region" description="Helical" evidence="6">
    <location>
        <begin position="299"/>
        <end position="319"/>
    </location>
</feature>
<sequence length="359" mass="41872">MLDSLLELEDKNPKAYWDIINKFKYSDKDISDQSSNIPSDEWYNYFNKLLNVDCSNEQDDFPTGFNVFLDYDIHMQEVLKAIKSLKNNTSVGFDCISNEMLKHSSVNMLNCICKLFNIILKSTLFPSSWTEITKHCKQINVNLQKPDNPKNKNMIDPFHFRYRMEPKVKVTERIRELLQDVTERLDTDTTNEIEEIKTYIIKNEKNTEIPFKLVHFAYKNRKPEKCSLYLNELLEDSNLILKEYIPPTRNPELEARIKKLKTQQENKDYKKMTKNVGTFKVHEPGSIGKELKTLNNQMIGVFNFVLTVGGAFVFGYMATKYAFADSGQDSFPLQLMSGLVLGTIVFFADLYFLVKEDMR</sequence>
<gene>
    <name evidence="7" type="ORF">MEDL_38424</name>
</gene>
<dbReference type="PANTHER" id="PTHR31394">
    <property type="entry name" value="TRANSMEMBRANE PROTEIN 199"/>
    <property type="match status" value="1"/>
</dbReference>
<dbReference type="Pfam" id="PF11712">
    <property type="entry name" value="Vma12"/>
    <property type="match status" value="1"/>
</dbReference>
<evidence type="ECO:0000256" key="2">
    <source>
        <dbReference type="ARBA" id="ARBA00022692"/>
    </source>
</evidence>
<dbReference type="GO" id="GO:0005789">
    <property type="term" value="C:endoplasmic reticulum membrane"/>
    <property type="evidence" value="ECO:0007669"/>
    <property type="project" value="UniProtKB-SubCell"/>
</dbReference>
<keyword evidence="3" id="KW-0256">Endoplasmic reticulum</keyword>
<protein>
    <submittedName>
        <fullName evidence="7">TMEM199</fullName>
    </submittedName>
</protein>
<evidence type="ECO:0000256" key="1">
    <source>
        <dbReference type="ARBA" id="ARBA00004477"/>
    </source>
</evidence>
<reference evidence="7" key="1">
    <citation type="submission" date="2021-03" db="EMBL/GenBank/DDBJ databases">
        <authorList>
            <person name="Bekaert M."/>
        </authorList>
    </citation>
    <scope>NUCLEOTIDE SEQUENCE</scope>
</reference>
<evidence type="ECO:0000256" key="4">
    <source>
        <dbReference type="ARBA" id="ARBA00022989"/>
    </source>
</evidence>
<dbReference type="OrthoDB" id="19981at2759"/>
<keyword evidence="8" id="KW-1185">Reference proteome</keyword>
<comment type="caution">
    <text evidence="7">The sequence shown here is derived from an EMBL/GenBank/DDBJ whole genome shotgun (WGS) entry which is preliminary data.</text>
</comment>
<dbReference type="InterPro" id="IPR021013">
    <property type="entry name" value="ATPase_Vma12"/>
</dbReference>
<evidence type="ECO:0000256" key="6">
    <source>
        <dbReference type="SAM" id="Phobius"/>
    </source>
</evidence>
<dbReference type="GO" id="GO:0070072">
    <property type="term" value="P:vacuolar proton-transporting V-type ATPase complex assembly"/>
    <property type="evidence" value="ECO:0007669"/>
    <property type="project" value="InterPro"/>
</dbReference>
<comment type="subcellular location">
    <subcellularLocation>
        <location evidence="1">Endoplasmic reticulum membrane</location>
        <topology evidence="1">Multi-pass membrane protein</topology>
    </subcellularLocation>
</comment>
<name>A0A8S3T833_MYTED</name>